<keyword evidence="3" id="KW-1185">Reference proteome</keyword>
<dbReference type="AlphaFoldDB" id="A0A7M7GE39"/>
<dbReference type="EnsemblMetazoa" id="XM_003426711">
    <property type="protein sequence ID" value="XP_003426759"/>
    <property type="gene ID" value="LOC100679280"/>
</dbReference>
<dbReference type="OrthoDB" id="191037at2759"/>
<evidence type="ECO:0000313" key="2">
    <source>
        <dbReference type="EnsemblMetazoa" id="XP_003426759"/>
    </source>
</evidence>
<dbReference type="RefSeq" id="XP_003426759.1">
    <property type="nucleotide sequence ID" value="XM_003426711.5"/>
</dbReference>
<organism evidence="2 3">
    <name type="scientific">Nasonia vitripennis</name>
    <name type="common">Parasitic wasp</name>
    <dbReference type="NCBI Taxonomy" id="7425"/>
    <lineage>
        <taxon>Eukaryota</taxon>
        <taxon>Metazoa</taxon>
        <taxon>Ecdysozoa</taxon>
        <taxon>Arthropoda</taxon>
        <taxon>Hexapoda</taxon>
        <taxon>Insecta</taxon>
        <taxon>Pterygota</taxon>
        <taxon>Neoptera</taxon>
        <taxon>Endopterygota</taxon>
        <taxon>Hymenoptera</taxon>
        <taxon>Apocrita</taxon>
        <taxon>Proctotrupomorpha</taxon>
        <taxon>Chalcidoidea</taxon>
        <taxon>Pteromalidae</taxon>
        <taxon>Pteromalinae</taxon>
        <taxon>Nasonia</taxon>
    </lineage>
</organism>
<accession>A0A7M7GE39</accession>
<dbReference type="SMART" id="SM00587">
    <property type="entry name" value="CHK"/>
    <property type="match status" value="1"/>
</dbReference>
<dbReference type="GeneID" id="100679280"/>
<dbReference type="Gene3D" id="3.90.1200.10">
    <property type="match status" value="1"/>
</dbReference>
<dbReference type="Pfam" id="PF02958">
    <property type="entry name" value="EcKL"/>
    <property type="match status" value="1"/>
</dbReference>
<dbReference type="Proteomes" id="UP000002358">
    <property type="component" value="Unassembled WGS sequence"/>
</dbReference>
<dbReference type="InterPro" id="IPR011009">
    <property type="entry name" value="Kinase-like_dom_sf"/>
</dbReference>
<dbReference type="SUPFAM" id="SSF56112">
    <property type="entry name" value="Protein kinase-like (PK-like)"/>
    <property type="match status" value="1"/>
</dbReference>
<feature type="domain" description="CHK kinase-like" evidence="1">
    <location>
        <begin position="9"/>
        <end position="196"/>
    </location>
</feature>
<dbReference type="InterPro" id="IPR015897">
    <property type="entry name" value="CHK_kinase-like"/>
</dbReference>
<dbReference type="KEGG" id="nvi:100679280"/>
<evidence type="ECO:0000313" key="3">
    <source>
        <dbReference type="Proteomes" id="UP000002358"/>
    </source>
</evidence>
<name>A0A7M7GE39_NASVI</name>
<reference evidence="2" key="1">
    <citation type="submission" date="2021-01" db="UniProtKB">
        <authorList>
            <consortium name="EnsemblMetazoa"/>
        </authorList>
    </citation>
    <scope>IDENTIFICATION</scope>
</reference>
<dbReference type="InParanoid" id="A0A7M7GE39"/>
<proteinExistence type="predicted"/>
<sequence length="274" mass="31459">MSVSTTPPPVLRDLQGLLRWNLGLDFEHANLVMREYAHFHALGMALRIKKPEFWQAAREPINSSAYDMPEEELDDVAKHTVELLCSDPGINKYEDRIRKSIMANKSVKALMAVEENEPWVSIVHGDGWVNNILFHHAKNGKVDKVKFVDYQITRMSSPLLDLPYFLCTSSNADVMDNHFDELLDVYHSRFVDVLAKVGCNVSPFTKENFIEEFNRVAKNELFHCAMALKFITMEVQQDDDLGDIKASVMLSSAEKIFFDRSWKVVSKFVEKGWI</sequence>
<dbReference type="InterPro" id="IPR004119">
    <property type="entry name" value="EcKL"/>
</dbReference>
<protein>
    <recommendedName>
        <fullName evidence="1">CHK kinase-like domain-containing protein</fullName>
    </recommendedName>
</protein>
<evidence type="ECO:0000259" key="1">
    <source>
        <dbReference type="SMART" id="SM00587"/>
    </source>
</evidence>
<dbReference type="PANTHER" id="PTHR11012">
    <property type="entry name" value="PROTEIN KINASE-LIKE DOMAIN-CONTAINING"/>
    <property type="match status" value="1"/>
</dbReference>
<dbReference type="PANTHER" id="PTHR11012:SF55">
    <property type="entry name" value="BHLH DOMAIN-CONTAINING PROTEIN"/>
    <property type="match status" value="1"/>
</dbReference>